<evidence type="ECO:0000256" key="7">
    <source>
        <dbReference type="ARBA" id="ARBA00043912"/>
    </source>
</evidence>
<gene>
    <name evidence="9" type="primary">Klhl17_5</name>
    <name evidence="10" type="synonym">Klhl17_10</name>
    <name evidence="10" type="ORF">AVEN_175075_1</name>
    <name evidence="9" type="ORF">AVEN_213738_1</name>
</gene>
<dbReference type="UniPathway" id="UPA00143"/>
<sequence length="590" mass="68328">MSAPSKTFADIFNSGVLEGQQQFTDGTLQTDDGATFKIHRVVLSQRSGYFRALFSFNLNQETVVIPNVDSKILDSILVYIYTGIITLDERNVWDLMIISDYLLLDDLLKLCRSFAIQNMTCANCLSSLSIAWQFERLAVAKLNYRFALVHFEDAFKTSNGGLEDLPFEILKKLLKSESLNVTSEKSVWKAIVSWTEADTYTRLPHVPVLLTCLRLEEETDEELAAEILSHTIVSNNPHCFGLILRNQFNCYMTKCALLSQHARCETTGDQNSPRSYCPRMPNCLNLIARHTLTPTKYGSEIFLTYDNELDFWRQIGDTDFFVDTMVQIGSYIYMFNVYQNINLVFDVVEEAWLPFSIPPGPRYNCWIITLGDQLYSIGGTLHGTDSTNMIFRYEFETDTWEGIMMTHHIVIYGAVTLQNQIYIIGMAEVEPTPIMICQAFEHERDTWMFLHPPNIYRRGFAAVTYHERVYVIAGINAGQYLRNVEVYDPPKSTWMSLPDLPFQYFYPKAVIVEDKLIVYENYNEDTRFYEVARPVYWDEDCQLWRIIDESSPLHCIERCSFLVLDDSRLVQDITVENRRPGIKWERILPI</sequence>
<evidence type="ECO:0000256" key="1">
    <source>
        <dbReference type="ARBA" id="ARBA00004906"/>
    </source>
</evidence>
<dbReference type="EMBL" id="BGPR01020122">
    <property type="protein sequence ID" value="GBN83873.1"/>
    <property type="molecule type" value="Genomic_DNA"/>
</dbReference>
<dbReference type="SMART" id="SM00225">
    <property type="entry name" value="BTB"/>
    <property type="match status" value="1"/>
</dbReference>
<comment type="caution">
    <text evidence="9">The sequence shown here is derived from an EMBL/GenBank/DDBJ whole genome shotgun (WGS) entry which is preliminary data.</text>
</comment>
<dbReference type="InterPro" id="IPR000210">
    <property type="entry name" value="BTB/POZ_dom"/>
</dbReference>
<dbReference type="OrthoDB" id="6413105at2759"/>
<dbReference type="SMART" id="SM00612">
    <property type="entry name" value="Kelch"/>
    <property type="match status" value="2"/>
</dbReference>
<dbReference type="Pfam" id="PF00651">
    <property type="entry name" value="BTB"/>
    <property type="match status" value="1"/>
</dbReference>
<evidence type="ECO:0000256" key="4">
    <source>
        <dbReference type="ARBA" id="ARBA00022737"/>
    </source>
</evidence>
<dbReference type="Pfam" id="PF01344">
    <property type="entry name" value="Kelch_1"/>
    <property type="match status" value="2"/>
</dbReference>
<evidence type="ECO:0000313" key="11">
    <source>
        <dbReference type="Proteomes" id="UP000499080"/>
    </source>
</evidence>
<evidence type="ECO:0000313" key="10">
    <source>
        <dbReference type="EMBL" id="GBN83875.1"/>
    </source>
</evidence>
<dbReference type="GO" id="GO:0016567">
    <property type="term" value="P:protein ubiquitination"/>
    <property type="evidence" value="ECO:0007669"/>
    <property type="project" value="UniProtKB-UniPathway"/>
</dbReference>
<evidence type="ECO:0000256" key="2">
    <source>
        <dbReference type="ARBA" id="ARBA00013699"/>
    </source>
</evidence>
<name>A0A4Y2S7K8_ARAVE</name>
<dbReference type="Gene3D" id="1.25.40.420">
    <property type="match status" value="1"/>
</dbReference>
<keyword evidence="5" id="KW-0833">Ubl conjugation pathway</keyword>
<dbReference type="GO" id="GO:0003779">
    <property type="term" value="F:actin binding"/>
    <property type="evidence" value="ECO:0007669"/>
    <property type="project" value="UniProtKB-KW"/>
</dbReference>
<dbReference type="EMBL" id="BGPR01020123">
    <property type="protein sequence ID" value="GBN83875.1"/>
    <property type="molecule type" value="Genomic_DNA"/>
</dbReference>
<dbReference type="AlphaFoldDB" id="A0A4Y2S7K8"/>
<evidence type="ECO:0000256" key="3">
    <source>
        <dbReference type="ARBA" id="ARBA00022441"/>
    </source>
</evidence>
<keyword evidence="6" id="KW-0009">Actin-binding</keyword>
<dbReference type="PROSITE" id="PS50097">
    <property type="entry name" value="BTB"/>
    <property type="match status" value="1"/>
</dbReference>
<keyword evidence="11" id="KW-1185">Reference proteome</keyword>
<dbReference type="Proteomes" id="UP000499080">
    <property type="component" value="Unassembled WGS sequence"/>
</dbReference>
<dbReference type="InterPro" id="IPR006652">
    <property type="entry name" value="Kelch_1"/>
</dbReference>
<dbReference type="Gene3D" id="3.30.710.10">
    <property type="entry name" value="Potassium Channel Kv1.1, Chain A"/>
    <property type="match status" value="1"/>
</dbReference>
<evidence type="ECO:0000256" key="5">
    <source>
        <dbReference type="ARBA" id="ARBA00022786"/>
    </source>
</evidence>
<evidence type="ECO:0000259" key="8">
    <source>
        <dbReference type="PROSITE" id="PS50097"/>
    </source>
</evidence>
<dbReference type="PANTHER" id="PTHR24412:SF489">
    <property type="entry name" value="RING FINGER DOMAIN AND KELCH REPEAT-CONTAINING PROTEIN DDB_G0271372"/>
    <property type="match status" value="1"/>
</dbReference>
<evidence type="ECO:0000313" key="9">
    <source>
        <dbReference type="EMBL" id="GBN83873.1"/>
    </source>
</evidence>
<dbReference type="InterPro" id="IPR015915">
    <property type="entry name" value="Kelch-typ_b-propeller"/>
</dbReference>
<dbReference type="CDD" id="cd18186">
    <property type="entry name" value="BTB_POZ_ZBTB_KLHL-like"/>
    <property type="match status" value="1"/>
</dbReference>
<feature type="domain" description="BTB" evidence="8">
    <location>
        <begin position="24"/>
        <end position="89"/>
    </location>
</feature>
<comment type="pathway">
    <text evidence="1">Protein modification; protein ubiquitination.</text>
</comment>
<dbReference type="InterPro" id="IPR011705">
    <property type="entry name" value="BACK"/>
</dbReference>
<dbReference type="InterPro" id="IPR011333">
    <property type="entry name" value="SKP1/BTB/POZ_sf"/>
</dbReference>
<keyword evidence="4" id="KW-0677">Repeat</keyword>
<organism evidence="9 11">
    <name type="scientific">Araneus ventricosus</name>
    <name type="common">Orbweaver spider</name>
    <name type="synonym">Epeira ventricosa</name>
    <dbReference type="NCBI Taxonomy" id="182803"/>
    <lineage>
        <taxon>Eukaryota</taxon>
        <taxon>Metazoa</taxon>
        <taxon>Ecdysozoa</taxon>
        <taxon>Arthropoda</taxon>
        <taxon>Chelicerata</taxon>
        <taxon>Arachnida</taxon>
        <taxon>Araneae</taxon>
        <taxon>Araneomorphae</taxon>
        <taxon>Entelegynae</taxon>
        <taxon>Araneoidea</taxon>
        <taxon>Araneidae</taxon>
        <taxon>Araneus</taxon>
    </lineage>
</organism>
<accession>A0A4Y2S7K8</accession>
<dbReference type="SMART" id="SM00875">
    <property type="entry name" value="BACK"/>
    <property type="match status" value="1"/>
</dbReference>
<dbReference type="Pfam" id="PF07707">
    <property type="entry name" value="BACK"/>
    <property type="match status" value="1"/>
</dbReference>
<dbReference type="SUPFAM" id="SSF117281">
    <property type="entry name" value="Kelch motif"/>
    <property type="match status" value="1"/>
</dbReference>
<dbReference type="PANTHER" id="PTHR24412">
    <property type="entry name" value="KELCH PROTEIN"/>
    <property type="match status" value="1"/>
</dbReference>
<dbReference type="SUPFAM" id="SSF54695">
    <property type="entry name" value="POZ domain"/>
    <property type="match status" value="1"/>
</dbReference>
<comment type="function">
    <text evidence="7">Probable substrate-specific adapter of an E3 ubiquitin-protein ligase complex which mediates the ubiquitination and subsequent proteasomal degradation of target proteins. May have a role in synapse differentiation and growth.</text>
</comment>
<dbReference type="InterPro" id="IPR017096">
    <property type="entry name" value="BTB-kelch_protein"/>
</dbReference>
<proteinExistence type="predicted"/>
<dbReference type="PIRSF" id="PIRSF037037">
    <property type="entry name" value="Kelch-like_protein_gigaxonin"/>
    <property type="match status" value="1"/>
</dbReference>
<keyword evidence="3" id="KW-0880">Kelch repeat</keyword>
<evidence type="ECO:0000256" key="6">
    <source>
        <dbReference type="ARBA" id="ARBA00023203"/>
    </source>
</evidence>
<reference evidence="9 11" key="1">
    <citation type="journal article" date="2019" name="Sci. Rep.">
        <title>Orb-weaving spider Araneus ventricosus genome elucidates the spidroin gene catalogue.</title>
        <authorList>
            <person name="Kono N."/>
            <person name="Nakamura H."/>
            <person name="Ohtoshi R."/>
            <person name="Moran D.A.P."/>
            <person name="Shinohara A."/>
            <person name="Yoshida Y."/>
            <person name="Fujiwara M."/>
            <person name="Mori M."/>
            <person name="Tomita M."/>
            <person name="Arakawa K."/>
        </authorList>
    </citation>
    <scope>NUCLEOTIDE SEQUENCE [LARGE SCALE GENOMIC DNA]</scope>
</reference>
<dbReference type="Gene3D" id="2.120.10.80">
    <property type="entry name" value="Kelch-type beta propeller"/>
    <property type="match status" value="1"/>
</dbReference>
<protein>
    <recommendedName>
        <fullName evidence="2">Kelch-like protein diablo</fullName>
    </recommendedName>
</protein>